<proteinExistence type="predicted"/>
<dbReference type="AlphaFoldDB" id="A0A6A5R1N5"/>
<organism evidence="1 2">
    <name type="scientific">Ampelomyces quisqualis</name>
    <name type="common">Powdery mildew agent</name>
    <dbReference type="NCBI Taxonomy" id="50730"/>
    <lineage>
        <taxon>Eukaryota</taxon>
        <taxon>Fungi</taxon>
        <taxon>Dikarya</taxon>
        <taxon>Ascomycota</taxon>
        <taxon>Pezizomycotina</taxon>
        <taxon>Dothideomycetes</taxon>
        <taxon>Pleosporomycetidae</taxon>
        <taxon>Pleosporales</taxon>
        <taxon>Pleosporineae</taxon>
        <taxon>Phaeosphaeriaceae</taxon>
        <taxon>Ampelomyces</taxon>
    </lineage>
</organism>
<protein>
    <submittedName>
        <fullName evidence="1">Uncharacterized protein</fullName>
    </submittedName>
</protein>
<reference evidence="1" key="1">
    <citation type="journal article" date="2020" name="Stud. Mycol.">
        <title>101 Dothideomycetes genomes: a test case for predicting lifestyles and emergence of pathogens.</title>
        <authorList>
            <person name="Haridas S."/>
            <person name="Albert R."/>
            <person name="Binder M."/>
            <person name="Bloem J."/>
            <person name="Labutti K."/>
            <person name="Salamov A."/>
            <person name="Andreopoulos B."/>
            <person name="Baker S."/>
            <person name="Barry K."/>
            <person name="Bills G."/>
            <person name="Bluhm B."/>
            <person name="Cannon C."/>
            <person name="Castanera R."/>
            <person name="Culley D."/>
            <person name="Daum C."/>
            <person name="Ezra D."/>
            <person name="Gonzalez J."/>
            <person name="Henrissat B."/>
            <person name="Kuo A."/>
            <person name="Liang C."/>
            <person name="Lipzen A."/>
            <person name="Lutzoni F."/>
            <person name="Magnuson J."/>
            <person name="Mondo S."/>
            <person name="Nolan M."/>
            <person name="Ohm R."/>
            <person name="Pangilinan J."/>
            <person name="Park H.-J."/>
            <person name="Ramirez L."/>
            <person name="Alfaro M."/>
            <person name="Sun H."/>
            <person name="Tritt A."/>
            <person name="Yoshinaga Y."/>
            <person name="Zwiers L.-H."/>
            <person name="Turgeon B."/>
            <person name="Goodwin S."/>
            <person name="Spatafora J."/>
            <person name="Crous P."/>
            <person name="Grigoriev I."/>
        </authorList>
    </citation>
    <scope>NUCLEOTIDE SEQUENCE</scope>
    <source>
        <strain evidence="1">HMLAC05119</strain>
    </source>
</reference>
<dbReference type="EMBL" id="ML979132">
    <property type="protein sequence ID" value="KAF1920017.1"/>
    <property type="molecule type" value="Genomic_DNA"/>
</dbReference>
<sequence>MELSVIWTWQWVLGCRSHWCIQQEPAVGPVEEMGRPVTQVKLALASQGDHIYVFTCNLHIPCPRPICIVVV</sequence>
<dbReference type="Proteomes" id="UP000800096">
    <property type="component" value="Unassembled WGS sequence"/>
</dbReference>
<accession>A0A6A5R1N5</accession>
<evidence type="ECO:0000313" key="2">
    <source>
        <dbReference type="Proteomes" id="UP000800096"/>
    </source>
</evidence>
<name>A0A6A5R1N5_AMPQU</name>
<keyword evidence="2" id="KW-1185">Reference proteome</keyword>
<evidence type="ECO:0000313" key="1">
    <source>
        <dbReference type="EMBL" id="KAF1920017.1"/>
    </source>
</evidence>
<gene>
    <name evidence="1" type="ORF">BDU57DRAFT_508081</name>
</gene>